<dbReference type="PANTHER" id="PTHR35894">
    <property type="entry name" value="GENERAL SECRETION PATHWAY PROTEIN A-RELATED"/>
    <property type="match status" value="1"/>
</dbReference>
<organism evidence="2 4">
    <name type="scientific">Thiocapsa rosea</name>
    <dbReference type="NCBI Taxonomy" id="69360"/>
    <lineage>
        <taxon>Bacteria</taxon>
        <taxon>Pseudomonadati</taxon>
        <taxon>Pseudomonadota</taxon>
        <taxon>Gammaproteobacteria</taxon>
        <taxon>Chromatiales</taxon>
        <taxon>Chromatiaceae</taxon>
        <taxon>Thiocapsa</taxon>
    </lineage>
</organism>
<dbReference type="Pfam" id="PF13401">
    <property type="entry name" value="AAA_22"/>
    <property type="match status" value="1"/>
</dbReference>
<dbReference type="SMART" id="SM00382">
    <property type="entry name" value="AAA"/>
    <property type="match status" value="1"/>
</dbReference>
<comment type="caution">
    <text evidence="2">The sequence shown here is derived from an EMBL/GenBank/DDBJ whole genome shotgun (WGS) entry which is preliminary data.</text>
</comment>
<dbReference type="Proteomes" id="UP000274556">
    <property type="component" value="Unassembled WGS sequence"/>
</dbReference>
<evidence type="ECO:0000313" key="3">
    <source>
        <dbReference type="EMBL" id="RKT46375.1"/>
    </source>
</evidence>
<dbReference type="GO" id="GO:0016887">
    <property type="term" value="F:ATP hydrolysis activity"/>
    <property type="evidence" value="ECO:0007669"/>
    <property type="project" value="InterPro"/>
</dbReference>
<evidence type="ECO:0000313" key="2">
    <source>
        <dbReference type="EMBL" id="RKT44712.1"/>
    </source>
</evidence>
<dbReference type="PANTHER" id="PTHR35894:SF1">
    <property type="entry name" value="PHOSPHORIBULOKINASE _ URIDINE KINASE FAMILY"/>
    <property type="match status" value="1"/>
</dbReference>
<name>A0A495V5Q1_9GAMM</name>
<dbReference type="Gene3D" id="3.40.50.300">
    <property type="entry name" value="P-loop containing nucleotide triphosphate hydrolases"/>
    <property type="match status" value="1"/>
</dbReference>
<dbReference type="CDD" id="cd00009">
    <property type="entry name" value="AAA"/>
    <property type="match status" value="1"/>
</dbReference>
<dbReference type="InterPro" id="IPR052026">
    <property type="entry name" value="ExeA_AAA_ATPase_DNA-bind"/>
</dbReference>
<dbReference type="InterPro" id="IPR003593">
    <property type="entry name" value="AAA+_ATPase"/>
</dbReference>
<dbReference type="InterPro" id="IPR027417">
    <property type="entry name" value="P-loop_NTPase"/>
</dbReference>
<dbReference type="OrthoDB" id="9780149at2"/>
<dbReference type="RefSeq" id="WP_120797114.1">
    <property type="nucleotide sequence ID" value="NZ_RBXL01000001.1"/>
</dbReference>
<evidence type="ECO:0000259" key="1">
    <source>
        <dbReference type="SMART" id="SM00382"/>
    </source>
</evidence>
<proteinExistence type="predicted"/>
<dbReference type="EMBL" id="RBXL01000001">
    <property type="protein sequence ID" value="RKT46375.1"/>
    <property type="molecule type" value="Genomic_DNA"/>
</dbReference>
<keyword evidence="4" id="KW-1185">Reference proteome</keyword>
<sequence>MYRKHFALTAFPFDLTPPPDALFAAASLTEAEARLKHLLELRAIGLITGEAGSGKTTVCRKVAADLHPGLYRVFYIPLSTGNVMDMYKTIGWELGLPVERNRAAAFRTIRTEITRLSLEAKQRPVLIIDEAHHLRNEVLEDLRLLTNYQMDSENRLCLLLVGLTELRRRLSMAVHESLAQRIVVRHHVTGLTREELPAYLTHRLRLAGCELPLFEPPAVEALFQATRGMPRKVNRLAHYALTGAALEQARQVTAEHVQTAREEVAP</sequence>
<gene>
    <name evidence="2" type="ORF">BDD21_2110</name>
    <name evidence="3" type="ORF">BDD21_3887</name>
</gene>
<dbReference type="EMBL" id="RBXL01000001">
    <property type="protein sequence ID" value="RKT44712.1"/>
    <property type="molecule type" value="Genomic_DNA"/>
</dbReference>
<feature type="domain" description="AAA+ ATPase" evidence="1">
    <location>
        <begin position="41"/>
        <end position="198"/>
    </location>
</feature>
<evidence type="ECO:0000313" key="4">
    <source>
        <dbReference type="Proteomes" id="UP000274556"/>
    </source>
</evidence>
<reference evidence="2 4" key="1">
    <citation type="submission" date="2018-10" db="EMBL/GenBank/DDBJ databases">
        <title>Genomic Encyclopedia of Archaeal and Bacterial Type Strains, Phase II (KMG-II): from individual species to whole genera.</title>
        <authorList>
            <person name="Goeker M."/>
        </authorList>
    </citation>
    <scope>NUCLEOTIDE SEQUENCE [LARGE SCALE GENOMIC DNA]</scope>
    <source>
        <strain evidence="2 4">DSM 235</strain>
    </source>
</reference>
<accession>A0A495V5Q1</accession>
<dbReference type="AlphaFoldDB" id="A0A495V5Q1"/>
<dbReference type="SUPFAM" id="SSF52540">
    <property type="entry name" value="P-loop containing nucleoside triphosphate hydrolases"/>
    <property type="match status" value="1"/>
</dbReference>
<dbReference type="InterPro" id="IPR049945">
    <property type="entry name" value="AAA_22"/>
</dbReference>
<protein>
    <submittedName>
        <fullName evidence="2">Type II secretory pathway predicted ATPase ExeA</fullName>
    </submittedName>
</protein>